<feature type="transmembrane region" description="Helical" evidence="6">
    <location>
        <begin position="12"/>
        <end position="31"/>
    </location>
</feature>
<evidence type="ECO:0000256" key="1">
    <source>
        <dbReference type="ARBA" id="ARBA00004167"/>
    </source>
</evidence>
<keyword evidence="8" id="KW-1185">Reference proteome</keyword>
<proteinExistence type="predicted"/>
<evidence type="ECO:0000313" key="7">
    <source>
        <dbReference type="EMBL" id="MBU3159848.1"/>
    </source>
</evidence>
<accession>A0ABS6BSE6</accession>
<evidence type="ECO:0000256" key="5">
    <source>
        <dbReference type="ARBA" id="ARBA00023136"/>
    </source>
</evidence>
<evidence type="ECO:0000256" key="3">
    <source>
        <dbReference type="ARBA" id="ARBA00022692"/>
    </source>
</evidence>
<organism evidence="7 8">
    <name type="scientific">Clostridium frigoris</name>
    <dbReference type="NCBI Taxonomy" id="205327"/>
    <lineage>
        <taxon>Bacteria</taxon>
        <taxon>Bacillati</taxon>
        <taxon>Bacillota</taxon>
        <taxon>Clostridia</taxon>
        <taxon>Eubacteriales</taxon>
        <taxon>Clostridiaceae</taxon>
        <taxon>Clostridium</taxon>
    </lineage>
</organism>
<evidence type="ECO:0000256" key="2">
    <source>
        <dbReference type="ARBA" id="ARBA00022481"/>
    </source>
</evidence>
<dbReference type="Proteomes" id="UP000776252">
    <property type="component" value="Unassembled WGS sequence"/>
</dbReference>
<keyword evidence="2" id="KW-0488">Methylation</keyword>
<keyword evidence="4 6" id="KW-1133">Transmembrane helix</keyword>
<gene>
    <name evidence="7" type="ORF">KPL37_08800</name>
</gene>
<dbReference type="InterPro" id="IPR012902">
    <property type="entry name" value="N_methyl_site"/>
</dbReference>
<dbReference type="EMBL" id="JAHLDV010000015">
    <property type="protein sequence ID" value="MBU3159848.1"/>
    <property type="molecule type" value="Genomic_DNA"/>
</dbReference>
<dbReference type="PANTHER" id="PTHR30093:SF44">
    <property type="entry name" value="TYPE II SECRETION SYSTEM CORE PROTEIN G"/>
    <property type="match status" value="1"/>
</dbReference>
<sequence>MLKTKGFTLIELIIVISIIGILAVIAVPSYIRYIGEAREKVCNVNCVQVERMYEIYLEKEDIEDTDAVFEQFLQGYGKNLCPSHGVITYVDGKVQCSEHIKEDDNGGDVPYL</sequence>
<comment type="subcellular location">
    <subcellularLocation>
        <location evidence="1">Membrane</location>
        <topology evidence="1">Single-pass membrane protein</topology>
    </subcellularLocation>
</comment>
<dbReference type="PANTHER" id="PTHR30093">
    <property type="entry name" value="GENERAL SECRETION PATHWAY PROTEIN G"/>
    <property type="match status" value="1"/>
</dbReference>
<comment type="caution">
    <text evidence="7">The sequence shown here is derived from an EMBL/GenBank/DDBJ whole genome shotgun (WGS) entry which is preliminary data.</text>
</comment>
<name>A0ABS6BSE6_9CLOT</name>
<keyword evidence="5 6" id="KW-0472">Membrane</keyword>
<evidence type="ECO:0000313" key="8">
    <source>
        <dbReference type="Proteomes" id="UP000776252"/>
    </source>
</evidence>
<evidence type="ECO:0000256" key="6">
    <source>
        <dbReference type="SAM" id="Phobius"/>
    </source>
</evidence>
<dbReference type="NCBIfam" id="TIGR02532">
    <property type="entry name" value="IV_pilin_GFxxxE"/>
    <property type="match status" value="1"/>
</dbReference>
<keyword evidence="3 6" id="KW-0812">Transmembrane</keyword>
<dbReference type="PROSITE" id="PS00409">
    <property type="entry name" value="PROKAR_NTER_METHYL"/>
    <property type="match status" value="1"/>
</dbReference>
<evidence type="ECO:0000256" key="4">
    <source>
        <dbReference type="ARBA" id="ARBA00022989"/>
    </source>
</evidence>
<dbReference type="Pfam" id="PF07963">
    <property type="entry name" value="N_methyl"/>
    <property type="match status" value="1"/>
</dbReference>
<reference evidence="7 8" key="1">
    <citation type="submission" date="2021-06" db="EMBL/GenBank/DDBJ databases">
        <title>Clostridia strains as spoilage organisms.</title>
        <authorList>
            <person name="Wambui J."/>
            <person name="Stephan R."/>
            <person name="Stevens M.J.A."/>
        </authorList>
    </citation>
    <scope>NUCLEOTIDE SEQUENCE [LARGE SCALE GENOMIC DNA]</scope>
    <source>
        <strain evidence="7 8">DSM 14204</strain>
    </source>
</reference>
<protein>
    <submittedName>
        <fullName evidence="7">Prepilin-type N-terminal cleavage/methylation domain-containing protein</fullName>
    </submittedName>
</protein>